<gene>
    <name evidence="2" type="ORF">GH807_13440</name>
</gene>
<sequence length="114" mass="12316">MRGKGLISMKHTAALCGIGEIGKSTLLLNPKYGNLLTIGVILTNLDLKSDPLGENICIEGCTKCIDACPVQAIKNGVVNQKLCRMNTYGKTARGFDTVDCNHCRVICPMRFGRS</sequence>
<dbReference type="Gene3D" id="3.30.70.20">
    <property type="match status" value="1"/>
</dbReference>
<comment type="caution">
    <text evidence="2">The sequence shown here is derived from an EMBL/GenBank/DDBJ whole genome shotgun (WGS) entry which is preliminary data.</text>
</comment>
<dbReference type="Proteomes" id="UP000653358">
    <property type="component" value="Unassembled WGS sequence"/>
</dbReference>
<reference evidence="2 3" key="1">
    <citation type="journal article" date="2020" name="mSystems">
        <title>Defining Genomic and Predicted Metabolic Features of the Acetobacterium Genus.</title>
        <authorList>
            <person name="Ross D.E."/>
            <person name="Marshall C.W."/>
            <person name="Gulliver D."/>
            <person name="May H.D."/>
            <person name="Norman R.S."/>
        </authorList>
    </citation>
    <scope>NUCLEOTIDE SEQUENCE [LARGE SCALE GENOMIC DNA]</scope>
    <source>
        <strain evidence="2 3">DSM 9173</strain>
    </source>
</reference>
<keyword evidence="3" id="KW-1185">Reference proteome</keyword>
<dbReference type="PANTHER" id="PTHR42827:SF1">
    <property type="entry name" value="IRON-SULFUR CLUSTER-BINDING PROTEIN"/>
    <property type="match status" value="1"/>
</dbReference>
<accession>A0ABR6WNN5</accession>
<feature type="domain" description="4Fe-4S ferredoxin-type" evidence="1">
    <location>
        <begin position="48"/>
        <end position="78"/>
    </location>
</feature>
<dbReference type="PANTHER" id="PTHR42827">
    <property type="entry name" value="IRON-SULFUR CLUSTER-BINDING PROTEIN-RELATED"/>
    <property type="match status" value="1"/>
</dbReference>
<dbReference type="SUPFAM" id="SSF46548">
    <property type="entry name" value="alpha-helical ferredoxin"/>
    <property type="match status" value="1"/>
</dbReference>
<organism evidence="2 3">
    <name type="scientific">Acetobacterium tundrae</name>
    <dbReference type="NCBI Taxonomy" id="132932"/>
    <lineage>
        <taxon>Bacteria</taxon>
        <taxon>Bacillati</taxon>
        <taxon>Bacillota</taxon>
        <taxon>Clostridia</taxon>
        <taxon>Eubacteriales</taxon>
        <taxon>Eubacteriaceae</taxon>
        <taxon>Acetobacterium</taxon>
    </lineage>
</organism>
<evidence type="ECO:0000259" key="1">
    <source>
        <dbReference type="PROSITE" id="PS51379"/>
    </source>
</evidence>
<evidence type="ECO:0000313" key="2">
    <source>
        <dbReference type="EMBL" id="MBC3798046.1"/>
    </source>
</evidence>
<dbReference type="EMBL" id="WJBB01000020">
    <property type="protein sequence ID" value="MBC3798046.1"/>
    <property type="molecule type" value="Genomic_DNA"/>
</dbReference>
<dbReference type="RefSeq" id="WP_186843823.1">
    <property type="nucleotide sequence ID" value="NZ_RXYB01000020.1"/>
</dbReference>
<dbReference type="InterPro" id="IPR017896">
    <property type="entry name" value="4Fe4S_Fe-S-bd"/>
</dbReference>
<protein>
    <recommendedName>
        <fullName evidence="1">4Fe-4S ferredoxin-type domain-containing protein</fullName>
    </recommendedName>
</protein>
<evidence type="ECO:0000313" key="3">
    <source>
        <dbReference type="Proteomes" id="UP000653358"/>
    </source>
</evidence>
<dbReference type="PROSITE" id="PS51379">
    <property type="entry name" value="4FE4S_FER_2"/>
    <property type="match status" value="1"/>
</dbReference>
<name>A0ABR6WNN5_9FIRM</name>
<proteinExistence type="predicted"/>